<feature type="transmembrane region" description="Helical" evidence="1">
    <location>
        <begin position="136"/>
        <end position="160"/>
    </location>
</feature>
<dbReference type="EMBL" id="EQ984776">
    <property type="protein sequence ID" value="EEF23744.1"/>
    <property type="molecule type" value="Genomic_DNA"/>
</dbReference>
<dbReference type="InParanoid" id="B9TK70"/>
<keyword evidence="1" id="KW-0812">Transmembrane</keyword>
<proteinExistence type="predicted"/>
<dbReference type="Proteomes" id="UP000008311">
    <property type="component" value="Unassembled WGS sequence"/>
</dbReference>
<feature type="transmembrane region" description="Helical" evidence="1">
    <location>
        <begin position="104"/>
        <end position="124"/>
    </location>
</feature>
<name>B9TK70_RICCO</name>
<evidence type="ECO:0000313" key="2">
    <source>
        <dbReference type="EMBL" id="EEF23744.1"/>
    </source>
</evidence>
<accession>B9TK70</accession>
<keyword evidence="1" id="KW-0472">Membrane</keyword>
<reference evidence="3" key="1">
    <citation type="journal article" date="2010" name="Nat. Biotechnol.">
        <title>Draft genome sequence of the oilseed species Ricinus communis.</title>
        <authorList>
            <person name="Chan A.P."/>
            <person name="Crabtree J."/>
            <person name="Zhao Q."/>
            <person name="Lorenzi H."/>
            <person name="Orvis J."/>
            <person name="Puiu D."/>
            <person name="Melake-Berhan A."/>
            <person name="Jones K.M."/>
            <person name="Redman J."/>
            <person name="Chen G."/>
            <person name="Cahoon E.B."/>
            <person name="Gedil M."/>
            <person name="Stanke M."/>
            <person name="Haas B.J."/>
            <person name="Wortman J.R."/>
            <person name="Fraser-Liggett C.M."/>
            <person name="Ravel J."/>
            <person name="Rabinowicz P.D."/>
        </authorList>
    </citation>
    <scope>NUCLEOTIDE SEQUENCE [LARGE SCALE GENOMIC DNA]</scope>
    <source>
        <strain evidence="3">cv. Hale</strain>
    </source>
</reference>
<sequence>MEGGTTRLLSHIVACLREALKDRLGERTDELLMKFFATTNALGSFTLNAMGRFVSECQKRDLALPEKHLLDLGNAGVASGQEGERLFMKNAKKDSLTTPFHKRLIVVGFFLSVVTLIIDVPWPVVSFLGVTTHVGVFVFGGALLLSFIGMVLGIVAGVAARKGAAAQAAAATAAINNGATTVTPSPGGTTATPKP</sequence>
<dbReference type="AlphaFoldDB" id="B9TK70"/>
<evidence type="ECO:0000313" key="3">
    <source>
        <dbReference type="Proteomes" id="UP000008311"/>
    </source>
</evidence>
<keyword evidence="3" id="KW-1185">Reference proteome</keyword>
<protein>
    <submittedName>
        <fullName evidence="2">Uncharacterized protein</fullName>
    </submittedName>
</protein>
<gene>
    <name evidence="2" type="ORF">RCOM_2040040</name>
</gene>
<keyword evidence="1" id="KW-1133">Transmembrane helix</keyword>
<evidence type="ECO:0000256" key="1">
    <source>
        <dbReference type="SAM" id="Phobius"/>
    </source>
</evidence>
<organism evidence="2 3">
    <name type="scientific">Ricinus communis</name>
    <name type="common">Castor bean</name>
    <dbReference type="NCBI Taxonomy" id="3988"/>
    <lineage>
        <taxon>Eukaryota</taxon>
        <taxon>Viridiplantae</taxon>
        <taxon>Streptophyta</taxon>
        <taxon>Embryophyta</taxon>
        <taxon>Tracheophyta</taxon>
        <taxon>Spermatophyta</taxon>
        <taxon>Magnoliopsida</taxon>
        <taxon>eudicotyledons</taxon>
        <taxon>Gunneridae</taxon>
        <taxon>Pentapetalae</taxon>
        <taxon>rosids</taxon>
        <taxon>fabids</taxon>
        <taxon>Malpighiales</taxon>
        <taxon>Euphorbiaceae</taxon>
        <taxon>Acalyphoideae</taxon>
        <taxon>Acalypheae</taxon>
        <taxon>Ricinus</taxon>
    </lineage>
</organism>